<dbReference type="SUPFAM" id="SSF54452">
    <property type="entry name" value="MHC antigen-recognition domain"/>
    <property type="match status" value="1"/>
</dbReference>
<protein>
    <submittedName>
        <fullName evidence="3">1B18 protein</fullName>
    </submittedName>
</protein>
<dbReference type="Proteomes" id="UP000534407">
    <property type="component" value="Unassembled WGS sequence"/>
</dbReference>
<dbReference type="PANTHER" id="PTHR16675">
    <property type="entry name" value="MHC CLASS I-RELATED"/>
    <property type="match status" value="1"/>
</dbReference>
<organism evidence="3 4">
    <name type="scientific">Oriolus oriolus</name>
    <name type="common">Eurasian golden oriole</name>
    <name type="synonym">Coracias oriolus</name>
    <dbReference type="NCBI Taxonomy" id="181099"/>
    <lineage>
        <taxon>Eukaryota</taxon>
        <taxon>Metazoa</taxon>
        <taxon>Chordata</taxon>
        <taxon>Craniata</taxon>
        <taxon>Vertebrata</taxon>
        <taxon>Euteleostomi</taxon>
        <taxon>Archelosauria</taxon>
        <taxon>Archosauria</taxon>
        <taxon>Dinosauria</taxon>
        <taxon>Saurischia</taxon>
        <taxon>Theropoda</taxon>
        <taxon>Coelurosauria</taxon>
        <taxon>Aves</taxon>
        <taxon>Neognathae</taxon>
        <taxon>Neoaves</taxon>
        <taxon>Telluraves</taxon>
        <taxon>Australaves</taxon>
        <taxon>Passeriformes</taxon>
        <taxon>Corvoidea</taxon>
        <taxon>Corvidae</taxon>
        <taxon>Oriolus</taxon>
    </lineage>
</organism>
<dbReference type="EMBL" id="VXBT01008269">
    <property type="protein sequence ID" value="NXO13724.1"/>
    <property type="molecule type" value="Genomic_DNA"/>
</dbReference>
<dbReference type="InterPro" id="IPR011162">
    <property type="entry name" value="MHC_I/II-like_Ag-recog"/>
</dbReference>
<evidence type="ECO:0000256" key="1">
    <source>
        <dbReference type="ARBA" id="ARBA00023180"/>
    </source>
</evidence>
<proteinExistence type="predicted"/>
<feature type="domain" description="MHC class I-like antigen recognition-like" evidence="2">
    <location>
        <begin position="1"/>
        <end position="75"/>
    </location>
</feature>
<keyword evidence="4" id="KW-1185">Reference proteome</keyword>
<dbReference type="InterPro" id="IPR011161">
    <property type="entry name" value="MHC_I-like_Ag-recog"/>
</dbReference>
<dbReference type="InterPro" id="IPR050208">
    <property type="entry name" value="MHC_class-I_related"/>
</dbReference>
<gene>
    <name evidence="3" type="primary">Hlab</name>
    <name evidence="3" type="ORF">ORIORI_R15456</name>
</gene>
<keyword evidence="1" id="KW-0325">Glycoprotein</keyword>
<dbReference type="InterPro" id="IPR037055">
    <property type="entry name" value="MHC_I-like_Ag-recog_sf"/>
</dbReference>
<comment type="caution">
    <text evidence="3">The sequence shown here is derived from an EMBL/GenBank/DDBJ whole genome shotgun (WGS) entry which is preliminary data.</text>
</comment>
<feature type="non-terminal residue" evidence="3">
    <location>
        <position position="1"/>
    </location>
</feature>
<accession>A0A7L1PRD9</accession>
<sequence length="77" mass="8876">SLHYLHVAVSEPGPGVPQYMEIASLDGIPFARYDSERGRVEPQTPWMEERAEPEHWDRETEISKRNQLWSATNLGIL</sequence>
<dbReference type="PANTHER" id="PTHR16675:SF235">
    <property type="entry name" value="SHKT DOMAIN-CONTAINING PROTEIN"/>
    <property type="match status" value="1"/>
</dbReference>
<evidence type="ECO:0000313" key="4">
    <source>
        <dbReference type="Proteomes" id="UP000534407"/>
    </source>
</evidence>
<feature type="non-terminal residue" evidence="3">
    <location>
        <position position="77"/>
    </location>
</feature>
<name>A0A7L1PRD9_ORIOR</name>
<evidence type="ECO:0000259" key="2">
    <source>
        <dbReference type="Pfam" id="PF00129"/>
    </source>
</evidence>
<dbReference type="Gene3D" id="3.30.500.10">
    <property type="entry name" value="MHC class I-like antigen recognition-like"/>
    <property type="match status" value="1"/>
</dbReference>
<reference evidence="3 4" key="1">
    <citation type="submission" date="2019-09" db="EMBL/GenBank/DDBJ databases">
        <title>Bird 10,000 Genomes (B10K) Project - Family phase.</title>
        <authorList>
            <person name="Zhang G."/>
        </authorList>
    </citation>
    <scope>NUCLEOTIDE SEQUENCE [LARGE SCALE GENOMIC DNA]</scope>
    <source>
        <strain evidence="3">B10K-DU-002-24</strain>
        <tissue evidence="3">Muscle</tissue>
    </source>
</reference>
<evidence type="ECO:0000313" key="3">
    <source>
        <dbReference type="EMBL" id="NXO13724.1"/>
    </source>
</evidence>
<dbReference type="AlphaFoldDB" id="A0A7L1PRD9"/>
<dbReference type="Pfam" id="PF00129">
    <property type="entry name" value="MHC_I"/>
    <property type="match status" value="1"/>
</dbReference>